<sequence>MDFFIKQLKRREVQMFGTLVLMIFVICMAKNFLSLILLTIIFTYIGHAGINFLRKWLHLNQAIGTIVFYILLISFIVFMISISASELYAQLKGIPNLVEKTIANSPALSKQIDTLVTSFTKNTEAVKNSQSLAVSGLTKLEHVGRSIEHVILALFLSLIYNLTFNHLIEFGHSFMKSEYSKFFKYVFYLSQKFITILGTVVETQLLICSINTCLMTIGLWIIGVPKLLVLAIIVFALGLVPVAGVIISLFPLSVIALSAGGLIPMLEVWVLVLIVHLFESYFLHPRLMAGATDLPIFTTFITLIISGELFGPWGLIVGIPLVAFFLDLFDVQLPHHRQKTLKDTIEEEIE</sequence>
<evidence type="ECO:0000256" key="4">
    <source>
        <dbReference type="ARBA" id="ARBA00022989"/>
    </source>
</evidence>
<keyword evidence="3 6" id="KW-0812">Transmembrane</keyword>
<keyword evidence="5 6" id="KW-0472">Membrane</keyword>
<evidence type="ECO:0000256" key="6">
    <source>
        <dbReference type="SAM" id="Phobius"/>
    </source>
</evidence>
<feature type="transmembrane region" description="Helical" evidence="6">
    <location>
        <begin position="193"/>
        <end position="220"/>
    </location>
</feature>
<feature type="transmembrane region" description="Helical" evidence="6">
    <location>
        <begin position="255"/>
        <end position="275"/>
    </location>
</feature>
<keyword evidence="4 6" id="KW-1133">Transmembrane helix</keyword>
<proteinExistence type="inferred from homology"/>
<evidence type="ECO:0000313" key="7">
    <source>
        <dbReference type="EMBL" id="AEV95098.1"/>
    </source>
</evidence>
<comment type="subcellular location">
    <subcellularLocation>
        <location evidence="1">Membrane</location>
        <topology evidence="1">Multi-pass membrane protein</topology>
    </subcellularLocation>
</comment>
<reference evidence="7 8" key="1">
    <citation type="journal article" date="2012" name="J. Bacteriol.">
        <title>Complete Genome Sequence of the Beer Spoilage Organism Pediococcus claussenii ATCC BAA-344T.</title>
        <authorList>
            <person name="Pittet V."/>
            <person name="Abegunde T."/>
            <person name="Marfleet T."/>
            <person name="Haakensen M."/>
            <person name="Morrow K."/>
            <person name="Jayaprakash T."/>
            <person name="Schroeder K."/>
            <person name="Trost B."/>
            <person name="Byrns S."/>
            <person name="Bergsveinson J."/>
            <person name="Kusalik A."/>
            <person name="Ziola B."/>
        </authorList>
    </citation>
    <scope>NUCLEOTIDE SEQUENCE [LARGE SCALE GENOMIC DNA]</scope>
    <source>
        <strain evidence="7 8">ATCC BAA-344</strain>
    </source>
</reference>
<feature type="transmembrane region" description="Helical" evidence="6">
    <location>
        <begin position="149"/>
        <end position="168"/>
    </location>
</feature>
<dbReference type="HOGENOM" id="CLU_053149_0_0_9"/>
<feature type="transmembrane region" description="Helical" evidence="6">
    <location>
        <begin position="287"/>
        <end position="305"/>
    </location>
</feature>
<dbReference type="Pfam" id="PF01594">
    <property type="entry name" value="AI-2E_transport"/>
    <property type="match status" value="1"/>
</dbReference>
<evidence type="ECO:0000313" key="8">
    <source>
        <dbReference type="Proteomes" id="UP000005444"/>
    </source>
</evidence>
<dbReference type="GO" id="GO:0055085">
    <property type="term" value="P:transmembrane transport"/>
    <property type="evidence" value="ECO:0007669"/>
    <property type="project" value="TreeGrafter"/>
</dbReference>
<dbReference type="STRING" id="701521.PECL_825"/>
<evidence type="ECO:0000256" key="3">
    <source>
        <dbReference type="ARBA" id="ARBA00022692"/>
    </source>
</evidence>
<evidence type="ECO:0000256" key="5">
    <source>
        <dbReference type="ARBA" id="ARBA00023136"/>
    </source>
</evidence>
<name>G8PCW3_PEDCP</name>
<organism evidence="7 8">
    <name type="scientific">Pediococcus claussenii (strain ATCC BAA-344 / DSM 14800 / JCM 18046 / KCTC 3811 / LMG 21948 / P06)</name>
    <dbReference type="NCBI Taxonomy" id="701521"/>
    <lineage>
        <taxon>Bacteria</taxon>
        <taxon>Bacillati</taxon>
        <taxon>Bacillota</taxon>
        <taxon>Bacilli</taxon>
        <taxon>Lactobacillales</taxon>
        <taxon>Lactobacillaceae</taxon>
        <taxon>Pediococcus</taxon>
    </lineage>
</organism>
<feature type="transmembrane region" description="Helical" evidence="6">
    <location>
        <begin position="311"/>
        <end position="329"/>
    </location>
</feature>
<dbReference type="InterPro" id="IPR002549">
    <property type="entry name" value="AI-2E-like"/>
</dbReference>
<comment type="similarity">
    <text evidence="2">Belongs to the autoinducer-2 exporter (AI-2E) (TC 2.A.86) family.</text>
</comment>
<gene>
    <name evidence="7" type="ordered locus">PECL_825</name>
</gene>
<feature type="transmembrane region" description="Helical" evidence="6">
    <location>
        <begin position="227"/>
        <end position="249"/>
    </location>
</feature>
<evidence type="ECO:0008006" key="9">
    <source>
        <dbReference type="Google" id="ProtNLM"/>
    </source>
</evidence>
<feature type="transmembrane region" description="Helical" evidence="6">
    <location>
        <begin position="20"/>
        <end position="46"/>
    </location>
</feature>
<keyword evidence="8" id="KW-1185">Reference proteome</keyword>
<feature type="transmembrane region" description="Helical" evidence="6">
    <location>
        <begin position="66"/>
        <end position="89"/>
    </location>
</feature>
<dbReference type="PATRIC" id="fig|701521.8.peg.777"/>
<dbReference type="AlphaFoldDB" id="G8PCW3"/>
<protein>
    <recommendedName>
        <fullName evidence="9">AI-2E family transporter</fullName>
    </recommendedName>
</protein>
<dbReference type="KEGG" id="pce:PECL_825"/>
<dbReference type="EMBL" id="CP003137">
    <property type="protein sequence ID" value="AEV95098.1"/>
    <property type="molecule type" value="Genomic_DNA"/>
</dbReference>
<accession>G8PCW3</accession>
<dbReference type="RefSeq" id="WP_014215295.1">
    <property type="nucleotide sequence ID" value="NC_016605.1"/>
</dbReference>
<dbReference type="GO" id="GO:0016020">
    <property type="term" value="C:membrane"/>
    <property type="evidence" value="ECO:0007669"/>
    <property type="project" value="UniProtKB-SubCell"/>
</dbReference>
<evidence type="ECO:0000256" key="2">
    <source>
        <dbReference type="ARBA" id="ARBA00009773"/>
    </source>
</evidence>
<dbReference type="eggNOG" id="COG0628">
    <property type="taxonomic scope" value="Bacteria"/>
</dbReference>
<evidence type="ECO:0000256" key="1">
    <source>
        <dbReference type="ARBA" id="ARBA00004141"/>
    </source>
</evidence>
<dbReference type="Proteomes" id="UP000005444">
    <property type="component" value="Chromosome"/>
</dbReference>
<dbReference type="PANTHER" id="PTHR21716">
    <property type="entry name" value="TRANSMEMBRANE PROTEIN"/>
    <property type="match status" value="1"/>
</dbReference>
<dbReference type="PANTHER" id="PTHR21716:SF62">
    <property type="entry name" value="TRANSPORT PROTEIN YDBI-RELATED"/>
    <property type="match status" value="1"/>
</dbReference>